<evidence type="ECO:0000256" key="1">
    <source>
        <dbReference type="SAM" id="MobiDB-lite"/>
    </source>
</evidence>
<feature type="compositionally biased region" description="Basic residues" evidence="1">
    <location>
        <begin position="1"/>
        <end position="18"/>
    </location>
</feature>
<feature type="region of interest" description="Disordered" evidence="1">
    <location>
        <begin position="1"/>
        <end position="21"/>
    </location>
</feature>
<organism evidence="2">
    <name type="scientific">Arundo donax</name>
    <name type="common">Giant reed</name>
    <name type="synonym">Donax arundinaceus</name>
    <dbReference type="NCBI Taxonomy" id="35708"/>
    <lineage>
        <taxon>Eukaryota</taxon>
        <taxon>Viridiplantae</taxon>
        <taxon>Streptophyta</taxon>
        <taxon>Embryophyta</taxon>
        <taxon>Tracheophyta</taxon>
        <taxon>Spermatophyta</taxon>
        <taxon>Magnoliopsida</taxon>
        <taxon>Liliopsida</taxon>
        <taxon>Poales</taxon>
        <taxon>Poaceae</taxon>
        <taxon>PACMAD clade</taxon>
        <taxon>Arundinoideae</taxon>
        <taxon>Arundineae</taxon>
        <taxon>Arundo</taxon>
    </lineage>
</organism>
<protein>
    <submittedName>
        <fullName evidence="2">Uncharacterized protein</fullName>
    </submittedName>
</protein>
<evidence type="ECO:0000313" key="2">
    <source>
        <dbReference type="EMBL" id="JAD47941.1"/>
    </source>
</evidence>
<accession>A0A0A9AA32</accession>
<dbReference type="AlphaFoldDB" id="A0A0A9AA32"/>
<sequence>MERQSKSHKMGPRVRSHCTPKTTSALQWQDVEVDDEVLVADAHVHVLADARARDAIAICRADVEAWVVSRCQADAAHRGVCHE</sequence>
<name>A0A0A9AA32_ARUDO</name>
<reference evidence="2" key="2">
    <citation type="journal article" date="2015" name="Data Brief">
        <title>Shoot transcriptome of the giant reed, Arundo donax.</title>
        <authorList>
            <person name="Barrero R.A."/>
            <person name="Guerrero F.D."/>
            <person name="Moolhuijzen P."/>
            <person name="Goolsby J.A."/>
            <person name="Tidwell J."/>
            <person name="Bellgard S.E."/>
            <person name="Bellgard M.I."/>
        </authorList>
    </citation>
    <scope>NUCLEOTIDE SEQUENCE</scope>
    <source>
        <tissue evidence="2">Shoot tissue taken approximately 20 cm above the soil surface</tissue>
    </source>
</reference>
<reference evidence="2" key="1">
    <citation type="submission" date="2014-09" db="EMBL/GenBank/DDBJ databases">
        <authorList>
            <person name="Magalhaes I.L.F."/>
            <person name="Oliveira U."/>
            <person name="Santos F.R."/>
            <person name="Vidigal T.H.D.A."/>
            <person name="Brescovit A.D."/>
            <person name="Santos A.J."/>
        </authorList>
    </citation>
    <scope>NUCLEOTIDE SEQUENCE</scope>
    <source>
        <tissue evidence="2">Shoot tissue taken approximately 20 cm above the soil surface</tissue>
    </source>
</reference>
<dbReference type="EMBL" id="GBRH01249954">
    <property type="protein sequence ID" value="JAD47941.1"/>
    <property type="molecule type" value="Transcribed_RNA"/>
</dbReference>
<proteinExistence type="predicted"/>